<proteinExistence type="predicted"/>
<dbReference type="InterPro" id="IPR001610">
    <property type="entry name" value="PAC"/>
</dbReference>
<dbReference type="PROSITE" id="PS50801">
    <property type="entry name" value="STAS"/>
    <property type="match status" value="1"/>
</dbReference>
<dbReference type="PROSITE" id="PS50113">
    <property type="entry name" value="PAC"/>
    <property type="match status" value="1"/>
</dbReference>
<sequence>MLPSNDDRDDVIRGLEEELQHAQRKLALLYRQAPVGVIEWDGNFKVTEWNATTERIFGYSRDEALGKFGPELVVGEDLKPHIQTYWDSIVAQRLTTSTVNENIRKDGRVIVCEWHNAVLADSDGRIIGVTSLVFDVTERHQAEQALRQRERAQAATIDQLSTPVLDLWQGIVAVPILGALDTGRAARMTEAVLAAIVDRTAAYTILDLTGAESLDASIAGHLGQLVRAVRLLGATCLVSGMGPGLARLLTEHGVALEVQSFGTLRAALAFALTAARSGAQVGRRG</sequence>
<dbReference type="PROSITE" id="PS50112">
    <property type="entry name" value="PAS"/>
    <property type="match status" value="1"/>
</dbReference>
<dbReference type="InterPro" id="IPR051932">
    <property type="entry name" value="Bact_StressResp_Reg"/>
</dbReference>
<dbReference type="PANTHER" id="PTHR33745">
    <property type="entry name" value="RSBT ANTAGONIST PROTEIN RSBS-RELATED"/>
    <property type="match status" value="1"/>
</dbReference>
<dbReference type="InterPro" id="IPR002645">
    <property type="entry name" value="STAS_dom"/>
</dbReference>
<dbReference type="eggNOG" id="COG1366">
    <property type="taxonomic scope" value="Bacteria"/>
</dbReference>
<keyword evidence="1" id="KW-0597">Phosphoprotein</keyword>
<dbReference type="Pfam" id="PF01740">
    <property type="entry name" value="STAS"/>
    <property type="match status" value="1"/>
</dbReference>
<dbReference type="SUPFAM" id="SSF52091">
    <property type="entry name" value="SpoIIaa-like"/>
    <property type="match status" value="1"/>
</dbReference>
<dbReference type="SMART" id="SM00086">
    <property type="entry name" value="PAC"/>
    <property type="match status" value="1"/>
</dbReference>
<name>A0A017SYK9_9BACT</name>
<feature type="domain" description="STAS" evidence="5">
    <location>
        <begin position="161"/>
        <end position="271"/>
    </location>
</feature>
<dbReference type="CDD" id="cd00130">
    <property type="entry name" value="PAS"/>
    <property type="match status" value="1"/>
</dbReference>
<dbReference type="STRING" id="1192034.CAP_8327"/>
<dbReference type="InterPro" id="IPR035965">
    <property type="entry name" value="PAS-like_dom_sf"/>
</dbReference>
<dbReference type="NCBIfam" id="TIGR00229">
    <property type="entry name" value="sensory_box"/>
    <property type="match status" value="1"/>
</dbReference>
<evidence type="ECO:0000313" key="6">
    <source>
        <dbReference type="EMBL" id="EYF01396.1"/>
    </source>
</evidence>
<evidence type="ECO:0008006" key="8">
    <source>
        <dbReference type="Google" id="ProtNLM"/>
    </source>
</evidence>
<dbReference type="Pfam" id="PF08448">
    <property type="entry name" value="PAS_4"/>
    <property type="match status" value="1"/>
</dbReference>
<evidence type="ECO:0000256" key="1">
    <source>
        <dbReference type="ARBA" id="ARBA00022553"/>
    </source>
</evidence>
<dbReference type="RefSeq" id="WP_044249423.1">
    <property type="nucleotide sequence ID" value="NZ_ASRX01000082.1"/>
</dbReference>
<dbReference type="EMBL" id="ASRX01000082">
    <property type="protein sequence ID" value="EYF01396.1"/>
    <property type="molecule type" value="Genomic_DNA"/>
</dbReference>
<dbReference type="InterPro" id="IPR000700">
    <property type="entry name" value="PAS-assoc_C"/>
</dbReference>
<dbReference type="Gene3D" id="3.30.450.20">
    <property type="entry name" value="PAS domain"/>
    <property type="match status" value="1"/>
</dbReference>
<dbReference type="InterPro" id="IPR036513">
    <property type="entry name" value="STAS_dom_sf"/>
</dbReference>
<evidence type="ECO:0000259" key="5">
    <source>
        <dbReference type="PROSITE" id="PS50801"/>
    </source>
</evidence>
<feature type="domain" description="PAS" evidence="3">
    <location>
        <begin position="22"/>
        <end position="67"/>
    </location>
</feature>
<reference evidence="6 7" key="1">
    <citation type="submission" date="2013-05" db="EMBL/GenBank/DDBJ databases">
        <title>Genome assembly of Chondromyces apiculatus DSM 436.</title>
        <authorList>
            <person name="Sharma G."/>
            <person name="Khatri I."/>
            <person name="Kaur C."/>
            <person name="Mayilraj S."/>
            <person name="Subramanian S."/>
        </authorList>
    </citation>
    <scope>NUCLEOTIDE SEQUENCE [LARGE SCALE GENOMIC DNA]</scope>
    <source>
        <strain evidence="6 7">DSM 436</strain>
    </source>
</reference>
<evidence type="ECO:0000313" key="7">
    <source>
        <dbReference type="Proteomes" id="UP000019678"/>
    </source>
</evidence>
<gene>
    <name evidence="6" type="ORF">CAP_8327</name>
</gene>
<feature type="coiled-coil region" evidence="2">
    <location>
        <begin position="5"/>
        <end position="32"/>
    </location>
</feature>
<dbReference type="SMART" id="SM00091">
    <property type="entry name" value="PAS"/>
    <property type="match status" value="1"/>
</dbReference>
<dbReference type="InterPro" id="IPR000014">
    <property type="entry name" value="PAS"/>
</dbReference>
<accession>A0A017SYK9</accession>
<comment type="caution">
    <text evidence="6">The sequence shown here is derived from an EMBL/GenBank/DDBJ whole genome shotgun (WGS) entry which is preliminary data.</text>
</comment>
<dbReference type="CDD" id="cd07041">
    <property type="entry name" value="STAS_RsbR_RsbS_like"/>
    <property type="match status" value="1"/>
</dbReference>
<dbReference type="eggNOG" id="COG5002">
    <property type="taxonomic scope" value="Bacteria"/>
</dbReference>
<organism evidence="6 7">
    <name type="scientific">Chondromyces apiculatus DSM 436</name>
    <dbReference type="NCBI Taxonomy" id="1192034"/>
    <lineage>
        <taxon>Bacteria</taxon>
        <taxon>Pseudomonadati</taxon>
        <taxon>Myxococcota</taxon>
        <taxon>Polyangia</taxon>
        <taxon>Polyangiales</taxon>
        <taxon>Polyangiaceae</taxon>
        <taxon>Chondromyces</taxon>
    </lineage>
</organism>
<evidence type="ECO:0000259" key="4">
    <source>
        <dbReference type="PROSITE" id="PS50113"/>
    </source>
</evidence>
<dbReference type="SUPFAM" id="SSF55785">
    <property type="entry name" value="PYP-like sensor domain (PAS domain)"/>
    <property type="match status" value="1"/>
</dbReference>
<dbReference type="PANTHER" id="PTHR33745:SF3">
    <property type="entry name" value="RSBT CO-ANTAGONIST PROTEIN RSBRC"/>
    <property type="match status" value="1"/>
</dbReference>
<evidence type="ECO:0000256" key="2">
    <source>
        <dbReference type="SAM" id="Coils"/>
    </source>
</evidence>
<feature type="domain" description="PAC" evidence="4">
    <location>
        <begin position="92"/>
        <end position="148"/>
    </location>
</feature>
<keyword evidence="7" id="KW-1185">Reference proteome</keyword>
<dbReference type="AlphaFoldDB" id="A0A017SYK9"/>
<dbReference type="Proteomes" id="UP000019678">
    <property type="component" value="Unassembled WGS sequence"/>
</dbReference>
<dbReference type="InterPro" id="IPR013656">
    <property type="entry name" value="PAS_4"/>
</dbReference>
<keyword evidence="2" id="KW-0175">Coiled coil</keyword>
<dbReference type="Gene3D" id="3.30.750.24">
    <property type="entry name" value="STAS domain"/>
    <property type="match status" value="1"/>
</dbReference>
<protein>
    <recommendedName>
        <fullName evidence="8">RsbR, positive regulator of sigma-B</fullName>
    </recommendedName>
</protein>
<dbReference type="OrthoDB" id="9810730at2"/>
<evidence type="ECO:0000259" key="3">
    <source>
        <dbReference type="PROSITE" id="PS50112"/>
    </source>
</evidence>